<sequence length="207" mass="22564">MDLDLPVCKPPSLQQYVVAATAIALLLKLLHVDPRRRGALEAAKQRMQELLATLVIALQSQPPPLLSAGFCPWTPGWLDTVDPQPSLLEALMCLIKSSLPVVWSHLSDQRAQLDARTLLAWYQRTANATTASLPQFSVGSQQWQDACAIRLYTCVESPVASVINDMLTQSNVAANDVKCIAPMARRVIGAVHLTALGSSLHWGALHR</sequence>
<gene>
    <name evidence="1" type="ORF">BSAL_52585</name>
</gene>
<protein>
    <submittedName>
        <fullName evidence="1">Uncharacterized protein</fullName>
    </submittedName>
</protein>
<dbReference type="AlphaFoldDB" id="A0A0S4IL82"/>
<name>A0A0S4IL82_BODSA</name>
<evidence type="ECO:0000313" key="2">
    <source>
        <dbReference type="Proteomes" id="UP000051952"/>
    </source>
</evidence>
<proteinExistence type="predicted"/>
<dbReference type="VEuPathDB" id="TriTrypDB:BSAL_52585"/>
<reference evidence="2" key="1">
    <citation type="submission" date="2015-09" db="EMBL/GenBank/DDBJ databases">
        <authorList>
            <consortium name="Pathogen Informatics"/>
        </authorList>
    </citation>
    <scope>NUCLEOTIDE SEQUENCE [LARGE SCALE GENOMIC DNA]</scope>
    <source>
        <strain evidence="2">Lake Konstanz</strain>
    </source>
</reference>
<accession>A0A0S4IL82</accession>
<evidence type="ECO:0000313" key="1">
    <source>
        <dbReference type="EMBL" id="CUE70758.1"/>
    </source>
</evidence>
<keyword evidence="2" id="KW-1185">Reference proteome</keyword>
<dbReference type="EMBL" id="CYKH01000088">
    <property type="protein sequence ID" value="CUE70758.1"/>
    <property type="molecule type" value="Genomic_DNA"/>
</dbReference>
<organism evidence="1 2">
    <name type="scientific">Bodo saltans</name>
    <name type="common">Flagellated protozoan</name>
    <dbReference type="NCBI Taxonomy" id="75058"/>
    <lineage>
        <taxon>Eukaryota</taxon>
        <taxon>Discoba</taxon>
        <taxon>Euglenozoa</taxon>
        <taxon>Kinetoplastea</taxon>
        <taxon>Metakinetoplastina</taxon>
        <taxon>Eubodonida</taxon>
        <taxon>Bodonidae</taxon>
        <taxon>Bodo</taxon>
    </lineage>
</organism>
<dbReference type="Proteomes" id="UP000051952">
    <property type="component" value="Unassembled WGS sequence"/>
</dbReference>